<evidence type="ECO:0000313" key="2">
    <source>
        <dbReference type="EMBL" id="GMH91798.1"/>
    </source>
</evidence>
<dbReference type="EMBL" id="BRXY01000389">
    <property type="protein sequence ID" value="GMH91798.1"/>
    <property type="molecule type" value="Genomic_DNA"/>
</dbReference>
<gene>
    <name evidence="2" type="ORF">TrST_g1855</name>
</gene>
<dbReference type="SUPFAM" id="SSF48371">
    <property type="entry name" value="ARM repeat"/>
    <property type="match status" value="1"/>
</dbReference>
<dbReference type="OrthoDB" id="35928at2759"/>
<sequence>MGIIAKKTAKTDDAPAGKAGKAGTRTADNSPAPDPKAYSMADLQGLKDLLSNKEPKERKRAAKAIYELSDVSHKKNRTIIIKTEPEIIESLCECLLASSGDARHLALLSLNNLSIPSDNKKLIMNNEHSRANIIDALVTIIKTDPAESYLACIALMNLSFLESAVPIIAANPDLLDTIQVLLKDGVKAKAGSGKSEGVRWSCGLLKNLSRSESAATRIASTEIVSALVQCLRAPSGAARWSNNSTEDFALFTLLNLSQHQDVLNDLFRKNKVIQTLQPIARSVVGVHSLKATLTIGILKESTSSEIPPAAGSEVTELVGNILAKKGKEKEYSAGVFKLSTAVQALKGIATKGDASSVATPRAGALMLQIMSSYVLASRESTITDLSPSDNALGVFAAILPSLLEQKVSNVKEATPGTLKAVAEITSLVQACQDLYSDSASKFLAQDVIDSLKEASSLDRPMLIETKRIWSAQRERDGISDSFFSGEVGQEVDTDGPLSFLPCQFDNGSCTIM</sequence>
<dbReference type="Gene3D" id="1.25.10.10">
    <property type="entry name" value="Leucine-rich Repeat Variant"/>
    <property type="match status" value="1"/>
</dbReference>
<dbReference type="Proteomes" id="UP001165085">
    <property type="component" value="Unassembled WGS sequence"/>
</dbReference>
<proteinExistence type="predicted"/>
<evidence type="ECO:0000256" key="1">
    <source>
        <dbReference type="SAM" id="MobiDB-lite"/>
    </source>
</evidence>
<reference evidence="3" key="1">
    <citation type="journal article" date="2023" name="Commun. Biol.">
        <title>Genome analysis of Parmales, the sister group of diatoms, reveals the evolutionary specialization of diatoms from phago-mixotrophs to photoautotrophs.</title>
        <authorList>
            <person name="Ban H."/>
            <person name="Sato S."/>
            <person name="Yoshikawa S."/>
            <person name="Yamada K."/>
            <person name="Nakamura Y."/>
            <person name="Ichinomiya M."/>
            <person name="Sato N."/>
            <person name="Blanc-Mathieu R."/>
            <person name="Endo H."/>
            <person name="Kuwata A."/>
            <person name="Ogata H."/>
        </authorList>
    </citation>
    <scope>NUCLEOTIDE SEQUENCE [LARGE SCALE GENOMIC DNA]</scope>
    <source>
        <strain evidence="3">NIES 3701</strain>
    </source>
</reference>
<dbReference type="InterPro" id="IPR016024">
    <property type="entry name" value="ARM-type_fold"/>
</dbReference>
<dbReference type="InterPro" id="IPR011989">
    <property type="entry name" value="ARM-like"/>
</dbReference>
<dbReference type="PANTHER" id="PTHR23315">
    <property type="entry name" value="U BOX DOMAIN-CONTAINING"/>
    <property type="match status" value="1"/>
</dbReference>
<evidence type="ECO:0000313" key="3">
    <source>
        <dbReference type="Proteomes" id="UP001165085"/>
    </source>
</evidence>
<comment type="caution">
    <text evidence="2">The sequence shown here is derived from an EMBL/GenBank/DDBJ whole genome shotgun (WGS) entry which is preliminary data.</text>
</comment>
<organism evidence="2 3">
    <name type="scientific">Triparma strigata</name>
    <dbReference type="NCBI Taxonomy" id="1606541"/>
    <lineage>
        <taxon>Eukaryota</taxon>
        <taxon>Sar</taxon>
        <taxon>Stramenopiles</taxon>
        <taxon>Ochrophyta</taxon>
        <taxon>Bolidophyceae</taxon>
        <taxon>Parmales</taxon>
        <taxon>Triparmaceae</taxon>
        <taxon>Triparma</taxon>
    </lineage>
</organism>
<name>A0A9W7EVX7_9STRA</name>
<feature type="compositionally biased region" description="Low complexity" evidence="1">
    <location>
        <begin position="16"/>
        <end position="28"/>
    </location>
</feature>
<protein>
    <submittedName>
        <fullName evidence="2">Uncharacterized protein</fullName>
    </submittedName>
</protein>
<dbReference type="AlphaFoldDB" id="A0A9W7EVX7"/>
<feature type="region of interest" description="Disordered" evidence="1">
    <location>
        <begin position="1"/>
        <end position="39"/>
    </location>
</feature>
<accession>A0A9W7EVX7</accession>
<keyword evidence="3" id="KW-1185">Reference proteome</keyword>
<dbReference type="PANTHER" id="PTHR23315:SF7">
    <property type="entry name" value="U-BOX DOMAIN-CONTAINING PROTEIN 4"/>
    <property type="match status" value="1"/>
</dbReference>